<keyword evidence="3" id="KW-1185">Reference proteome</keyword>
<sequence>MIFLIGVYGYVLYVLLLIGHHAVRHQQLTKQRRLLVNIIAHGMGYYYNNEIRRPALFFSVAVILAGFYLVGISMWLVPMSMLFLLALCEGYAWREQSLMQQMKRLEACTHKRPIVALDEQAMKHAGKRRQLFKLYEQSTYEFAITKEVVAQLQRQQLRRPLELMFYEGRLRIVDYNTQEILRHFPLQSNFSEELAHFIADSVTQKEVFVMPFRRKLPNFPGIIHLKHDGCIAKQIHD</sequence>
<protein>
    <submittedName>
        <fullName evidence="2">Uncharacterized protein</fullName>
    </submittedName>
</protein>
<evidence type="ECO:0000313" key="2">
    <source>
        <dbReference type="EMBL" id="MFD2869197.1"/>
    </source>
</evidence>
<comment type="caution">
    <text evidence="2">The sequence shown here is derived from an EMBL/GenBank/DDBJ whole genome shotgun (WGS) entry which is preliminary data.</text>
</comment>
<organism evidence="2 3">
    <name type="scientific">Kurthia populi</name>
    <dbReference type="NCBI Taxonomy" id="1562132"/>
    <lineage>
        <taxon>Bacteria</taxon>
        <taxon>Bacillati</taxon>
        <taxon>Bacillota</taxon>
        <taxon>Bacilli</taxon>
        <taxon>Bacillales</taxon>
        <taxon>Caryophanaceae</taxon>
        <taxon>Kurthia</taxon>
    </lineage>
</organism>
<dbReference type="RefSeq" id="WP_380147991.1">
    <property type="nucleotide sequence ID" value="NZ_JBHUOR010000104.1"/>
</dbReference>
<name>A0ABW5Y1Q2_9BACL</name>
<keyword evidence="1" id="KW-0472">Membrane</keyword>
<evidence type="ECO:0000313" key="3">
    <source>
        <dbReference type="Proteomes" id="UP001597568"/>
    </source>
</evidence>
<dbReference type="Proteomes" id="UP001597568">
    <property type="component" value="Unassembled WGS sequence"/>
</dbReference>
<reference evidence="3" key="1">
    <citation type="journal article" date="2019" name="Int. J. Syst. Evol. Microbiol.">
        <title>The Global Catalogue of Microorganisms (GCM) 10K type strain sequencing project: providing services to taxonomists for standard genome sequencing and annotation.</title>
        <authorList>
            <consortium name="The Broad Institute Genomics Platform"/>
            <consortium name="The Broad Institute Genome Sequencing Center for Infectious Disease"/>
            <person name="Wu L."/>
            <person name="Ma J."/>
        </authorList>
    </citation>
    <scope>NUCLEOTIDE SEQUENCE [LARGE SCALE GENOMIC DNA]</scope>
    <source>
        <strain evidence="3">KCTC 33522</strain>
    </source>
</reference>
<evidence type="ECO:0000256" key="1">
    <source>
        <dbReference type="SAM" id="Phobius"/>
    </source>
</evidence>
<feature type="transmembrane region" description="Helical" evidence="1">
    <location>
        <begin position="6"/>
        <end position="23"/>
    </location>
</feature>
<accession>A0ABW5Y1Q2</accession>
<keyword evidence="1" id="KW-1133">Transmembrane helix</keyword>
<gene>
    <name evidence="2" type="ORF">ACFSY7_11900</name>
</gene>
<keyword evidence="1" id="KW-0812">Transmembrane</keyword>
<dbReference type="EMBL" id="JBHUOR010000104">
    <property type="protein sequence ID" value="MFD2869197.1"/>
    <property type="molecule type" value="Genomic_DNA"/>
</dbReference>
<proteinExistence type="predicted"/>
<feature type="transmembrane region" description="Helical" evidence="1">
    <location>
        <begin position="51"/>
        <end position="69"/>
    </location>
</feature>